<proteinExistence type="predicted"/>
<evidence type="ECO:0000313" key="1">
    <source>
        <dbReference type="EMBL" id="KAI6081291.1"/>
    </source>
</evidence>
<gene>
    <name evidence="1" type="ORF">F4821DRAFT_273241</name>
</gene>
<dbReference type="EMBL" id="MU394400">
    <property type="protein sequence ID" value="KAI6081291.1"/>
    <property type="molecule type" value="Genomic_DNA"/>
</dbReference>
<reference evidence="1 2" key="1">
    <citation type="journal article" date="2022" name="New Phytol.">
        <title>Ecological generalism drives hyperdiversity of secondary metabolite gene clusters in xylarialean endophytes.</title>
        <authorList>
            <person name="Franco M.E.E."/>
            <person name="Wisecaver J.H."/>
            <person name="Arnold A.E."/>
            <person name="Ju Y.M."/>
            <person name="Slot J.C."/>
            <person name="Ahrendt S."/>
            <person name="Moore L.P."/>
            <person name="Eastman K.E."/>
            <person name="Scott K."/>
            <person name="Konkel Z."/>
            <person name="Mondo S.J."/>
            <person name="Kuo A."/>
            <person name="Hayes R.D."/>
            <person name="Haridas S."/>
            <person name="Andreopoulos B."/>
            <person name="Riley R."/>
            <person name="LaButti K."/>
            <person name="Pangilinan J."/>
            <person name="Lipzen A."/>
            <person name="Amirebrahimi M."/>
            <person name="Yan J."/>
            <person name="Adam C."/>
            <person name="Keymanesh K."/>
            <person name="Ng V."/>
            <person name="Louie K."/>
            <person name="Northen T."/>
            <person name="Drula E."/>
            <person name="Henrissat B."/>
            <person name="Hsieh H.M."/>
            <person name="Youens-Clark K."/>
            <person name="Lutzoni F."/>
            <person name="Miadlikowska J."/>
            <person name="Eastwood D.C."/>
            <person name="Hamelin R.C."/>
            <person name="Grigoriev I.V."/>
            <person name="U'Ren J.M."/>
        </authorList>
    </citation>
    <scope>NUCLEOTIDE SEQUENCE [LARGE SCALE GENOMIC DNA]</scope>
    <source>
        <strain evidence="1 2">ER1909</strain>
    </source>
</reference>
<name>A0ACC0CLR7_9PEZI</name>
<accession>A0ACC0CLR7</accession>
<sequence>MDSKQGGAGEKDIEVAQGQTAIVVNEQEVEKIYHHKLEADDALDFFKAHGITEVSPEDDKRILRKIDMFLMPLMLVTNTLNFLDKNALSNSVNFGLKEDNHITSSQYSWASGSIFYLTYMVSQPLVSRCLQWFPVGKLLSVSVILWGAVLMTTAATRSFASLMSVRAILGVFESVINPTLMLMTPQWYKRSEQPERVGWWFMGNALGQVLGGIIGYGVGNINGNLDVGNWIWYFIIFGAFTILYGVFLLYFIPDSPMTARWLSDRDRALALARVRQNRTGIMNRTFKWYQVREALVDPQTWMLVVIQFLTNIPSGGVASYGTQVIKGFGYSAINTTLLQMPLGVIQGFTIIVGGIFTKYYKNGRCIVMAVTQIPALVGAILLYLLPSEQKNSRLAAYYIIQTHSIVSIMEYSMVTANIAGTTKKTTATAMIFIAFCVGQVAAPQLFVESEAPRYPTAFKAAFSCFALLIVIPPIYAFYTRWENKKRDEQYGKVDHDAPAAAAPATEDGAQPDEFFDLTDKEQKEKFRYVY</sequence>
<comment type="caution">
    <text evidence="1">The sequence shown here is derived from an EMBL/GenBank/DDBJ whole genome shotgun (WGS) entry which is preliminary data.</text>
</comment>
<keyword evidence="2" id="KW-1185">Reference proteome</keyword>
<organism evidence="1 2">
    <name type="scientific">Hypoxylon rubiginosum</name>
    <dbReference type="NCBI Taxonomy" id="110542"/>
    <lineage>
        <taxon>Eukaryota</taxon>
        <taxon>Fungi</taxon>
        <taxon>Dikarya</taxon>
        <taxon>Ascomycota</taxon>
        <taxon>Pezizomycotina</taxon>
        <taxon>Sordariomycetes</taxon>
        <taxon>Xylariomycetidae</taxon>
        <taxon>Xylariales</taxon>
        <taxon>Hypoxylaceae</taxon>
        <taxon>Hypoxylon</taxon>
    </lineage>
</organism>
<dbReference type="Proteomes" id="UP001497680">
    <property type="component" value="Unassembled WGS sequence"/>
</dbReference>
<protein>
    <submittedName>
        <fullName evidence="1">Major facilitator superfamily transporter allantoate</fullName>
    </submittedName>
</protein>
<evidence type="ECO:0000313" key="2">
    <source>
        <dbReference type="Proteomes" id="UP001497680"/>
    </source>
</evidence>